<evidence type="ECO:0000313" key="2">
    <source>
        <dbReference type="Proteomes" id="UP001483337"/>
    </source>
</evidence>
<reference evidence="1 2" key="1">
    <citation type="submission" date="2024-04" db="EMBL/GenBank/DDBJ databases">
        <title>Okeanomitos corallinicola gen. &amp; sp. nov. (Nostocales, Cyanobacteria), a new toxic marine heterocyst-forming cyanobacterium from a coral reef.</title>
        <authorList>
            <person name="Li H."/>
            <person name="Li R."/>
            <person name="Kang J."/>
            <person name="Hii K.S."/>
            <person name="Mohamed H.F."/>
            <person name="Xu X."/>
            <person name="Luo Z."/>
        </authorList>
    </citation>
    <scope>NUCLEOTIDE SEQUENCE [LARGE SCALE GENOMIC DNA]</scope>
    <source>
        <strain evidence="1 2">TIOX110</strain>
    </source>
</reference>
<evidence type="ECO:0008006" key="3">
    <source>
        <dbReference type="Google" id="ProtNLM"/>
    </source>
</evidence>
<gene>
    <name evidence="1" type="ORF">WJM97_07475</name>
</gene>
<protein>
    <recommendedName>
        <fullName evidence="3">Lipoprotein</fullName>
    </recommendedName>
</protein>
<dbReference type="EMBL" id="CP150886">
    <property type="protein sequence ID" value="WZB89515.1"/>
    <property type="molecule type" value="Genomic_DNA"/>
</dbReference>
<evidence type="ECO:0000313" key="1">
    <source>
        <dbReference type="EMBL" id="WZB89515.1"/>
    </source>
</evidence>
<dbReference type="Proteomes" id="UP001483337">
    <property type="component" value="Chromosome"/>
</dbReference>
<organism evidence="1 2">
    <name type="scientific">Okeanomitos corallinicola TIOX110</name>
    <dbReference type="NCBI Taxonomy" id="3133117"/>
    <lineage>
        <taxon>Bacteria</taxon>
        <taxon>Bacillati</taxon>
        <taxon>Cyanobacteriota</taxon>
        <taxon>Cyanophyceae</taxon>
        <taxon>Nostocales</taxon>
        <taxon>Aphanizomenonaceae</taxon>
        <taxon>Okeanomitos</taxon>
    </lineage>
</organism>
<dbReference type="RefSeq" id="WP_353932413.1">
    <property type="nucleotide sequence ID" value="NZ_CP150886.1"/>
</dbReference>
<proteinExistence type="predicted"/>
<name>A0ABZ2V147_9CYAN</name>
<sequence>MLRLIFIGILLLLNACTSLVLLPSDQIVEKAIFIQVEQTQQELQEKLDLDFKKFAIQHLSITKKQPVTIGKLPSYHIQGNYDLTVQLPEKKLSQTQKPFDIYLQIQQEGKSWRLLIPENNNNQAKPSVWHSYLVL</sequence>
<accession>A0ABZ2V147</accession>
<keyword evidence="2" id="KW-1185">Reference proteome</keyword>